<evidence type="ECO:0000313" key="2">
    <source>
        <dbReference type="EMBL" id="GCC41300.1"/>
    </source>
</evidence>
<sequence length="68" mass="7920">MEQCWSQYKMLETELQRLRVSRELGTANTCPQEQGEARRDLWMIDDVFAGLSSNRTRFQAAIESDPQP</sequence>
<feature type="domain" description="Pleckstrin homology" evidence="1">
    <location>
        <begin position="1"/>
        <end position="51"/>
    </location>
</feature>
<name>A0A401TF71_CHIPU</name>
<accession>A0A401TF71</accession>
<gene>
    <name evidence="2" type="ORF">chiPu_0025154</name>
</gene>
<dbReference type="EMBL" id="BEZZ01053100">
    <property type="protein sequence ID" value="GCC41300.1"/>
    <property type="molecule type" value="Genomic_DNA"/>
</dbReference>
<evidence type="ECO:0000313" key="3">
    <source>
        <dbReference type="Proteomes" id="UP000287033"/>
    </source>
</evidence>
<evidence type="ECO:0000259" key="1">
    <source>
        <dbReference type="Pfam" id="PF25541"/>
    </source>
</evidence>
<dbReference type="AlphaFoldDB" id="A0A401TF71"/>
<dbReference type="InterPro" id="IPR057971">
    <property type="entry name" value="PKHA4-7_TBCA"/>
</dbReference>
<protein>
    <recommendedName>
        <fullName evidence="1">Pleckstrin homology domain-containing protein</fullName>
    </recommendedName>
</protein>
<proteinExistence type="predicted"/>
<organism evidence="2 3">
    <name type="scientific">Chiloscyllium punctatum</name>
    <name type="common">Brownbanded bambooshark</name>
    <name type="synonym">Hemiscyllium punctatum</name>
    <dbReference type="NCBI Taxonomy" id="137246"/>
    <lineage>
        <taxon>Eukaryota</taxon>
        <taxon>Metazoa</taxon>
        <taxon>Chordata</taxon>
        <taxon>Craniata</taxon>
        <taxon>Vertebrata</taxon>
        <taxon>Chondrichthyes</taxon>
        <taxon>Elasmobranchii</taxon>
        <taxon>Galeomorphii</taxon>
        <taxon>Galeoidea</taxon>
        <taxon>Orectolobiformes</taxon>
        <taxon>Hemiscylliidae</taxon>
        <taxon>Chiloscyllium</taxon>
    </lineage>
</organism>
<feature type="non-terminal residue" evidence="2">
    <location>
        <position position="68"/>
    </location>
</feature>
<reference evidence="2 3" key="1">
    <citation type="journal article" date="2018" name="Nat. Ecol. Evol.">
        <title>Shark genomes provide insights into elasmobranch evolution and the origin of vertebrates.</title>
        <authorList>
            <person name="Hara Y"/>
            <person name="Yamaguchi K"/>
            <person name="Onimaru K"/>
            <person name="Kadota M"/>
            <person name="Koyanagi M"/>
            <person name="Keeley SD"/>
            <person name="Tatsumi K"/>
            <person name="Tanaka K"/>
            <person name="Motone F"/>
            <person name="Kageyama Y"/>
            <person name="Nozu R"/>
            <person name="Adachi N"/>
            <person name="Nishimura O"/>
            <person name="Nakagawa R"/>
            <person name="Tanegashima C"/>
            <person name="Kiyatake I"/>
            <person name="Matsumoto R"/>
            <person name="Murakumo K"/>
            <person name="Nishida K"/>
            <person name="Terakita A"/>
            <person name="Kuratani S"/>
            <person name="Sato K"/>
            <person name="Hyodo S Kuraku.S."/>
        </authorList>
    </citation>
    <scope>NUCLEOTIDE SEQUENCE [LARGE SCALE GENOMIC DNA]</scope>
</reference>
<keyword evidence="3" id="KW-1185">Reference proteome</keyword>
<dbReference type="Proteomes" id="UP000287033">
    <property type="component" value="Unassembled WGS sequence"/>
</dbReference>
<dbReference type="OrthoDB" id="43122at2759"/>
<dbReference type="Pfam" id="PF25541">
    <property type="entry name" value="TBCA_PH"/>
    <property type="match status" value="1"/>
</dbReference>
<comment type="caution">
    <text evidence="2">The sequence shown here is derived from an EMBL/GenBank/DDBJ whole genome shotgun (WGS) entry which is preliminary data.</text>
</comment>